<keyword evidence="3 5" id="KW-0238">DNA-binding</keyword>
<dbReference type="Pfam" id="PF02899">
    <property type="entry name" value="Phage_int_SAM_1"/>
    <property type="match status" value="1"/>
</dbReference>
<dbReference type="Pfam" id="PF00589">
    <property type="entry name" value="Phage_integrase"/>
    <property type="match status" value="1"/>
</dbReference>
<organism evidence="8 9">
    <name type="scientific">Desulfuribacillus alkaliarsenatis</name>
    <dbReference type="NCBI Taxonomy" id="766136"/>
    <lineage>
        <taxon>Bacteria</taxon>
        <taxon>Bacillati</taxon>
        <taxon>Bacillota</taxon>
        <taxon>Desulfuribacillia</taxon>
        <taxon>Desulfuribacillales</taxon>
        <taxon>Desulfuribacillaceae</taxon>
        <taxon>Desulfuribacillus</taxon>
    </lineage>
</organism>
<keyword evidence="9" id="KW-1185">Reference proteome</keyword>
<dbReference type="RefSeq" id="WP_069643426.1">
    <property type="nucleotide sequence ID" value="NZ_MIJE01000030.1"/>
</dbReference>
<name>A0A1E5G1U7_9FIRM</name>
<dbReference type="PANTHER" id="PTHR30349">
    <property type="entry name" value="PHAGE INTEGRASE-RELATED"/>
    <property type="match status" value="1"/>
</dbReference>
<keyword evidence="4" id="KW-0233">DNA recombination</keyword>
<accession>A0A1E5G1U7</accession>
<dbReference type="InterPro" id="IPR004107">
    <property type="entry name" value="Integrase_SAM-like_N"/>
</dbReference>
<evidence type="ECO:0000256" key="4">
    <source>
        <dbReference type="ARBA" id="ARBA00023172"/>
    </source>
</evidence>
<dbReference type="InterPro" id="IPR013762">
    <property type="entry name" value="Integrase-like_cat_sf"/>
</dbReference>
<evidence type="ECO:0000256" key="2">
    <source>
        <dbReference type="ARBA" id="ARBA00022908"/>
    </source>
</evidence>
<dbReference type="InterPro" id="IPR044068">
    <property type="entry name" value="CB"/>
</dbReference>
<gene>
    <name evidence="8" type="ORF">BHF68_07225</name>
</gene>
<dbReference type="InterPro" id="IPR011010">
    <property type="entry name" value="DNA_brk_join_enz"/>
</dbReference>
<dbReference type="InterPro" id="IPR002104">
    <property type="entry name" value="Integrase_catalytic"/>
</dbReference>
<keyword evidence="2" id="KW-0229">DNA integration</keyword>
<comment type="caution">
    <text evidence="8">The sequence shown here is derived from an EMBL/GenBank/DDBJ whole genome shotgun (WGS) entry which is preliminary data.</text>
</comment>
<evidence type="ECO:0000256" key="5">
    <source>
        <dbReference type="PROSITE-ProRule" id="PRU01248"/>
    </source>
</evidence>
<dbReference type="GO" id="GO:0006310">
    <property type="term" value="P:DNA recombination"/>
    <property type="evidence" value="ECO:0007669"/>
    <property type="project" value="UniProtKB-KW"/>
</dbReference>
<dbReference type="GO" id="GO:0015074">
    <property type="term" value="P:DNA integration"/>
    <property type="evidence" value="ECO:0007669"/>
    <property type="project" value="UniProtKB-KW"/>
</dbReference>
<reference evidence="8 9" key="1">
    <citation type="submission" date="2016-09" db="EMBL/GenBank/DDBJ databases">
        <title>Draft genome sequence for the type strain of Desulfuribacillus alkaliarsenatis AHT28, an obligately anaerobic, sulfidogenic bacterium isolated from Russian soda lake sediments.</title>
        <authorList>
            <person name="Abin C.A."/>
            <person name="Hollibaugh J.T."/>
        </authorList>
    </citation>
    <scope>NUCLEOTIDE SEQUENCE [LARGE SCALE GENOMIC DNA]</scope>
    <source>
        <strain evidence="8 9">AHT28</strain>
    </source>
</reference>
<dbReference type="SUPFAM" id="SSF56349">
    <property type="entry name" value="DNA breaking-rejoining enzymes"/>
    <property type="match status" value="1"/>
</dbReference>
<proteinExistence type="inferred from homology"/>
<dbReference type="InterPro" id="IPR010998">
    <property type="entry name" value="Integrase_recombinase_N"/>
</dbReference>
<evidence type="ECO:0000313" key="8">
    <source>
        <dbReference type="EMBL" id="OEF96843.1"/>
    </source>
</evidence>
<evidence type="ECO:0000313" key="9">
    <source>
        <dbReference type="Proteomes" id="UP000094296"/>
    </source>
</evidence>
<evidence type="ECO:0000259" key="6">
    <source>
        <dbReference type="PROSITE" id="PS51898"/>
    </source>
</evidence>
<dbReference type="CDD" id="cd00798">
    <property type="entry name" value="INT_XerDC_C"/>
    <property type="match status" value="1"/>
</dbReference>
<evidence type="ECO:0000259" key="7">
    <source>
        <dbReference type="PROSITE" id="PS51900"/>
    </source>
</evidence>
<dbReference type="PROSITE" id="PS51898">
    <property type="entry name" value="TYR_RECOMBINASE"/>
    <property type="match status" value="1"/>
</dbReference>
<dbReference type="PROSITE" id="PS51900">
    <property type="entry name" value="CB"/>
    <property type="match status" value="1"/>
</dbReference>
<dbReference type="InterPro" id="IPR050090">
    <property type="entry name" value="Tyrosine_recombinase_XerCD"/>
</dbReference>
<dbReference type="STRING" id="766136.BHF68_07225"/>
<dbReference type="EMBL" id="MIJE01000030">
    <property type="protein sequence ID" value="OEF96843.1"/>
    <property type="molecule type" value="Genomic_DNA"/>
</dbReference>
<dbReference type="Proteomes" id="UP000094296">
    <property type="component" value="Unassembled WGS sequence"/>
</dbReference>
<dbReference type="GO" id="GO:0003677">
    <property type="term" value="F:DNA binding"/>
    <property type="evidence" value="ECO:0007669"/>
    <property type="project" value="UniProtKB-UniRule"/>
</dbReference>
<dbReference type="Gene3D" id="1.10.443.10">
    <property type="entry name" value="Intergrase catalytic core"/>
    <property type="match status" value="1"/>
</dbReference>
<dbReference type="OrthoDB" id="9801717at2"/>
<feature type="domain" description="Tyr recombinase" evidence="6">
    <location>
        <begin position="105"/>
        <end position="293"/>
    </location>
</feature>
<protein>
    <submittedName>
        <fullName evidence="8">Recombinase XerC</fullName>
    </submittedName>
</protein>
<dbReference type="PANTHER" id="PTHR30349:SF41">
    <property type="entry name" value="INTEGRASE_RECOMBINASE PROTEIN MJ0367-RELATED"/>
    <property type="match status" value="1"/>
</dbReference>
<dbReference type="Gene3D" id="1.10.150.130">
    <property type="match status" value="1"/>
</dbReference>
<feature type="domain" description="Core-binding (CB)" evidence="7">
    <location>
        <begin position="2"/>
        <end position="83"/>
    </location>
</feature>
<evidence type="ECO:0000256" key="3">
    <source>
        <dbReference type="ARBA" id="ARBA00023125"/>
    </source>
</evidence>
<evidence type="ECO:0000256" key="1">
    <source>
        <dbReference type="ARBA" id="ARBA00008857"/>
    </source>
</evidence>
<comment type="similarity">
    <text evidence="1">Belongs to the 'phage' integrase family.</text>
</comment>
<sequence length="306" mass="35572">MENLKELINSYLGYCQYQKKLSPKTIKAYTIDLQQFQTYLDSINKKIHKQTITGYITHIHKNYKSKSIKRKIACLKAFFNHLEYEELIISNPFDKINVKFKEPFVLPKTIPIETIQKILSASYSEKKGTTHANNSVTRDIAVLELLFATGVRVSELCSLKEHDVDINSQLIRISGKGSKERIVQIGNIDVLNALKNYQQCFAKHITQCGYFFVNRFYQRLSEQSVRFIIRKYTKQANVDKHLTPHMFRHSFATLLLEEDVDIRYIQKLLGHSSITTTQIYTHVTSTKQKQILTTKHPRNKIVVNKG</sequence>
<dbReference type="AlphaFoldDB" id="A0A1E5G1U7"/>